<reference evidence="5 6" key="1">
    <citation type="journal article" date="2011" name="Stand. Genomic Sci.">
        <title>Complete genome of the onion pathogen Enterobacter cloacae EcWSU1.</title>
        <authorList>
            <person name="Humann J.L."/>
            <person name="Wildung M."/>
            <person name="Cheng C.H."/>
            <person name="Lee T."/>
            <person name="Stewart J.E."/>
            <person name="Drew J.C."/>
            <person name="Triplett E.W."/>
            <person name="Main D."/>
            <person name="Schroeder B.K."/>
        </authorList>
    </citation>
    <scope>NUCLEOTIDE SEQUENCE [LARGE SCALE GENOMIC DNA]</scope>
    <source>
        <strain evidence="5 6">EcWSU1</strain>
    </source>
</reference>
<organism evidence="5 6">
    <name type="scientific">Enterobacter ludwigii</name>
    <dbReference type="NCBI Taxonomy" id="299767"/>
    <lineage>
        <taxon>Bacteria</taxon>
        <taxon>Pseudomonadati</taxon>
        <taxon>Pseudomonadota</taxon>
        <taxon>Gammaproteobacteria</taxon>
        <taxon>Enterobacterales</taxon>
        <taxon>Enterobacteriaceae</taxon>
        <taxon>Enterobacter</taxon>
        <taxon>Enterobacter cloacae complex</taxon>
    </lineage>
</organism>
<dbReference type="SMART" id="SM00354">
    <property type="entry name" value="HTH_LACI"/>
    <property type="match status" value="1"/>
</dbReference>
<sequence length="389" mass="42654">MMVLWQPKAPSGRFFISPLIQSAHNNIRNRTMKSKSATLEDVARHAGVSYQTVSRVLNKSANVSEATRHKVEKSIELLRYVPNRLAQQLVGKQTQTVGLVTISLALHAPSQVAAAVKRYANVEGYQVLISMIDENVNHSIQDSINELKSQLVSKVIINVPLEAEQAQKIATDNDDIVCLFLDVDPYSSVFNVSFNPADGTRASVKYLYELGHREIALLAGPASSVSAQLRLKSWIETLNGYGLEPASVIRGNWDAQSGYAGALQMLRETPQFSAVLVANDQMALGVLSAFHQHQISIPGEKSVIGYDDTYESSFFYPALTTVSLDLDLQGKEAVRRILDSGEDNAVRMSSILPARLVVRQSTGPKGEKGKNLQALAQQLRDIAHQLGDM</sequence>
<dbReference type="InterPro" id="IPR000843">
    <property type="entry name" value="HTH_LacI"/>
</dbReference>
<dbReference type="NCBIfam" id="NF007075">
    <property type="entry name" value="PRK09526.1"/>
    <property type="match status" value="1"/>
</dbReference>
<dbReference type="Gene3D" id="1.10.260.40">
    <property type="entry name" value="lambda repressor-like DNA-binding domains"/>
    <property type="match status" value="1"/>
</dbReference>
<dbReference type="PANTHER" id="PTHR30146">
    <property type="entry name" value="LACI-RELATED TRANSCRIPTIONAL REPRESSOR"/>
    <property type="match status" value="1"/>
</dbReference>
<dbReference type="InterPro" id="IPR028082">
    <property type="entry name" value="Peripla_BP_I"/>
</dbReference>
<keyword evidence="1" id="KW-0805">Transcription regulation</keyword>
<dbReference type="AlphaFoldDB" id="G8LIM0"/>
<dbReference type="KEGG" id="eec:EcWSU1_01593"/>
<dbReference type="GO" id="GO:0000976">
    <property type="term" value="F:transcription cis-regulatory region binding"/>
    <property type="evidence" value="ECO:0007669"/>
    <property type="project" value="TreeGrafter"/>
</dbReference>
<dbReference type="CDD" id="cd01392">
    <property type="entry name" value="HTH_LacI"/>
    <property type="match status" value="1"/>
</dbReference>
<dbReference type="InterPro" id="IPR010982">
    <property type="entry name" value="Lambda_DNA-bd_dom_sf"/>
</dbReference>
<gene>
    <name evidence="5" type="primary">lacI</name>
    <name evidence="5" type="ORF">EcWSU1_01593</name>
</gene>
<keyword evidence="2" id="KW-0238">DNA-binding</keyword>
<name>G8LIM0_9ENTR</name>
<dbReference type="Pfam" id="PF13377">
    <property type="entry name" value="Peripla_BP_3"/>
    <property type="match status" value="1"/>
</dbReference>
<dbReference type="HOGENOM" id="CLU_037628_6_4_6"/>
<proteinExistence type="predicted"/>
<dbReference type="PROSITE" id="PS00356">
    <property type="entry name" value="HTH_LACI_1"/>
    <property type="match status" value="1"/>
</dbReference>
<dbReference type="SUPFAM" id="SSF53822">
    <property type="entry name" value="Periplasmic binding protein-like I"/>
    <property type="match status" value="1"/>
</dbReference>
<accession>G8LIM0</accession>
<dbReference type="Gene3D" id="3.40.50.2300">
    <property type="match status" value="2"/>
</dbReference>
<dbReference type="eggNOG" id="COG1609">
    <property type="taxonomic scope" value="Bacteria"/>
</dbReference>
<evidence type="ECO:0000313" key="5">
    <source>
        <dbReference type="EMBL" id="AEW73032.1"/>
    </source>
</evidence>
<keyword evidence="3" id="KW-0804">Transcription</keyword>
<dbReference type="SUPFAM" id="SSF47413">
    <property type="entry name" value="lambda repressor-like DNA-binding domains"/>
    <property type="match status" value="1"/>
</dbReference>
<evidence type="ECO:0000256" key="3">
    <source>
        <dbReference type="ARBA" id="ARBA00023163"/>
    </source>
</evidence>
<dbReference type="Pfam" id="PF00356">
    <property type="entry name" value="LacI"/>
    <property type="match status" value="1"/>
</dbReference>
<dbReference type="CDD" id="cd01574">
    <property type="entry name" value="PBP1_LacI"/>
    <property type="match status" value="1"/>
</dbReference>
<evidence type="ECO:0000256" key="1">
    <source>
        <dbReference type="ARBA" id="ARBA00023015"/>
    </source>
</evidence>
<protein>
    <submittedName>
        <fullName evidence="5">Lactose operon repressor</fullName>
    </submittedName>
</protein>
<feature type="domain" description="HTH lacI-type" evidence="4">
    <location>
        <begin position="37"/>
        <end position="91"/>
    </location>
</feature>
<dbReference type="PROSITE" id="PS50932">
    <property type="entry name" value="HTH_LACI_2"/>
    <property type="match status" value="1"/>
</dbReference>
<evidence type="ECO:0000259" key="4">
    <source>
        <dbReference type="PROSITE" id="PS50932"/>
    </source>
</evidence>
<dbReference type="PANTHER" id="PTHR30146:SF153">
    <property type="entry name" value="LACTOSE OPERON REPRESSOR"/>
    <property type="match status" value="1"/>
</dbReference>
<dbReference type="Proteomes" id="UP000007838">
    <property type="component" value="Chromosome"/>
</dbReference>
<dbReference type="EMBL" id="CP002886">
    <property type="protein sequence ID" value="AEW73032.1"/>
    <property type="molecule type" value="Genomic_DNA"/>
</dbReference>
<evidence type="ECO:0000256" key="2">
    <source>
        <dbReference type="ARBA" id="ARBA00023125"/>
    </source>
</evidence>
<dbReference type="GO" id="GO:0003700">
    <property type="term" value="F:DNA-binding transcription factor activity"/>
    <property type="evidence" value="ECO:0007669"/>
    <property type="project" value="TreeGrafter"/>
</dbReference>
<evidence type="ECO:0000313" key="6">
    <source>
        <dbReference type="Proteomes" id="UP000007838"/>
    </source>
</evidence>
<dbReference type="PRINTS" id="PR00036">
    <property type="entry name" value="HTHLACI"/>
</dbReference>
<dbReference type="InterPro" id="IPR046335">
    <property type="entry name" value="LacI/GalR-like_sensor"/>
</dbReference>